<evidence type="ECO:0000256" key="2">
    <source>
        <dbReference type="ARBA" id="ARBA00022475"/>
    </source>
</evidence>
<keyword evidence="3 11" id="KW-0812">Transmembrane</keyword>
<comment type="subcellular location">
    <subcellularLocation>
        <location evidence="1">Cell membrane</location>
        <topology evidence="1">Single-pass type I membrane protein</topology>
    </subcellularLocation>
</comment>
<protein>
    <recommendedName>
        <fullName evidence="12">Immunoglobulin V-set domain-containing protein</fullName>
    </recommendedName>
</protein>
<keyword evidence="8" id="KW-0675">Receptor</keyword>
<keyword evidence="6 11" id="KW-0472">Membrane</keyword>
<evidence type="ECO:0000256" key="9">
    <source>
        <dbReference type="ARBA" id="ARBA00023180"/>
    </source>
</evidence>
<evidence type="ECO:0000256" key="10">
    <source>
        <dbReference type="ARBA" id="ARBA00023319"/>
    </source>
</evidence>
<dbReference type="InterPro" id="IPR051713">
    <property type="entry name" value="T-cell_Activation_Regulation"/>
</dbReference>
<evidence type="ECO:0000256" key="3">
    <source>
        <dbReference type="ARBA" id="ARBA00022692"/>
    </source>
</evidence>
<dbReference type="PANTHER" id="PTHR25466:SF14">
    <property type="entry name" value="BUTYROPHILIN SUBFAMILY 2 MEMBER A2-LIKE-RELATED"/>
    <property type="match status" value="1"/>
</dbReference>
<proteinExistence type="predicted"/>
<keyword evidence="14" id="KW-1185">Reference proteome</keyword>
<evidence type="ECO:0000256" key="7">
    <source>
        <dbReference type="ARBA" id="ARBA00023157"/>
    </source>
</evidence>
<sequence>MPLLNCFHKILSLQQRVLQVKGGLNNFDCNCISKSYPFLIFHTGHCVCTQRKLITRINLTTQLQSEILLPCPFEPADLSMDSIAEWTQINETIVYILKIEVNGQINVWNNRHNRINAFREAAAYGNFSILIGDVQLCDLGLYRCQLFRNYNCSLGYKEIQLSLAAVEYSLLSNWQLIAAAGGGFLLFCLITVCVYYSWTKYSLIESNNYTNTMRPDGKSFFKELEFRSEYQGLFHGEHQTSTMKLFGLHFSAVWMLCCCLVYGRGHGVCTQGKLITTINLTTQLQSEILLPCLFEPALTRSNLSTDSSAEWTQINETIVYIVAIKVNGQINFWNHRKRINGFREAAASGNFSILIRNVQLSDLGLYRCQLFRDFNCSLGYKEIQLRLAAVEFSLLNNWQLIAAGGGGGFLLLCLITVCIYYARTKRQEVDVSVNHRSHNCPDVDGQNVEETDEITYASVVVKSRNCHDNKDPINGSASASASVLQNPETVIYASVKQRDKR</sequence>
<evidence type="ECO:0000256" key="4">
    <source>
        <dbReference type="ARBA" id="ARBA00022729"/>
    </source>
</evidence>
<evidence type="ECO:0000313" key="13">
    <source>
        <dbReference type="EMBL" id="KAI2664491.1"/>
    </source>
</evidence>
<dbReference type="InterPro" id="IPR013106">
    <property type="entry name" value="Ig_V-set"/>
</dbReference>
<dbReference type="InterPro" id="IPR013783">
    <property type="entry name" value="Ig-like_fold"/>
</dbReference>
<keyword evidence="5 11" id="KW-1133">Transmembrane helix</keyword>
<evidence type="ECO:0000256" key="5">
    <source>
        <dbReference type="ARBA" id="ARBA00022989"/>
    </source>
</evidence>
<keyword evidence="10" id="KW-0393">Immunoglobulin domain</keyword>
<gene>
    <name evidence="13" type="ORF">H4Q32_002714</name>
</gene>
<dbReference type="Pfam" id="PF07686">
    <property type="entry name" value="V-set"/>
    <property type="match status" value="1"/>
</dbReference>
<name>A0ABQ8MNR8_LABRO</name>
<dbReference type="SUPFAM" id="SSF48726">
    <property type="entry name" value="Immunoglobulin"/>
    <property type="match status" value="2"/>
</dbReference>
<feature type="transmembrane region" description="Helical" evidence="11">
    <location>
        <begin position="245"/>
        <end position="263"/>
    </location>
</feature>
<evidence type="ECO:0000256" key="11">
    <source>
        <dbReference type="SAM" id="Phobius"/>
    </source>
</evidence>
<dbReference type="PANTHER" id="PTHR25466">
    <property type="entry name" value="T-LYMPHOCYTE ACTIVATION ANTIGEN"/>
    <property type="match status" value="1"/>
</dbReference>
<reference evidence="13 14" key="1">
    <citation type="submission" date="2022-01" db="EMBL/GenBank/DDBJ databases">
        <title>A high-quality chromosome-level genome assembly of rohu carp, Labeo rohita.</title>
        <authorList>
            <person name="Arick M.A. II"/>
            <person name="Hsu C.-Y."/>
            <person name="Magbanua Z."/>
            <person name="Pechanova O."/>
            <person name="Grover C."/>
            <person name="Miller E."/>
            <person name="Thrash A."/>
            <person name="Ezzel L."/>
            <person name="Alam S."/>
            <person name="Benzie J."/>
            <person name="Hamilton M."/>
            <person name="Karsi A."/>
            <person name="Lawrence M.L."/>
            <person name="Peterson D.G."/>
        </authorList>
    </citation>
    <scope>NUCLEOTIDE SEQUENCE [LARGE SCALE GENOMIC DNA]</scope>
    <source>
        <strain evidence="14">BAU-BD-2019</strain>
        <tissue evidence="13">Blood</tissue>
    </source>
</reference>
<organism evidence="13 14">
    <name type="scientific">Labeo rohita</name>
    <name type="common">Indian major carp</name>
    <name type="synonym">Cyprinus rohita</name>
    <dbReference type="NCBI Taxonomy" id="84645"/>
    <lineage>
        <taxon>Eukaryota</taxon>
        <taxon>Metazoa</taxon>
        <taxon>Chordata</taxon>
        <taxon>Craniata</taxon>
        <taxon>Vertebrata</taxon>
        <taxon>Euteleostomi</taxon>
        <taxon>Actinopterygii</taxon>
        <taxon>Neopterygii</taxon>
        <taxon>Teleostei</taxon>
        <taxon>Ostariophysi</taxon>
        <taxon>Cypriniformes</taxon>
        <taxon>Cyprinidae</taxon>
        <taxon>Labeoninae</taxon>
        <taxon>Labeonini</taxon>
        <taxon>Labeo</taxon>
    </lineage>
</organism>
<dbReference type="EMBL" id="JACTAM010000005">
    <property type="protein sequence ID" value="KAI2664491.1"/>
    <property type="molecule type" value="Genomic_DNA"/>
</dbReference>
<evidence type="ECO:0000313" key="14">
    <source>
        <dbReference type="Proteomes" id="UP000830375"/>
    </source>
</evidence>
<keyword evidence="2" id="KW-1003">Cell membrane</keyword>
<accession>A0ABQ8MNR8</accession>
<dbReference type="Proteomes" id="UP000830375">
    <property type="component" value="Unassembled WGS sequence"/>
</dbReference>
<keyword evidence="7" id="KW-1015">Disulfide bond</keyword>
<keyword evidence="4" id="KW-0732">Signal</keyword>
<dbReference type="InterPro" id="IPR036179">
    <property type="entry name" value="Ig-like_dom_sf"/>
</dbReference>
<evidence type="ECO:0000256" key="1">
    <source>
        <dbReference type="ARBA" id="ARBA00004251"/>
    </source>
</evidence>
<evidence type="ECO:0000256" key="6">
    <source>
        <dbReference type="ARBA" id="ARBA00023136"/>
    </source>
</evidence>
<evidence type="ECO:0000256" key="8">
    <source>
        <dbReference type="ARBA" id="ARBA00023170"/>
    </source>
</evidence>
<keyword evidence="9" id="KW-0325">Glycoprotein</keyword>
<feature type="transmembrane region" description="Helical" evidence="11">
    <location>
        <begin position="176"/>
        <end position="198"/>
    </location>
</feature>
<comment type="caution">
    <text evidence="13">The sequence shown here is derived from an EMBL/GenBank/DDBJ whole genome shotgun (WGS) entry which is preliminary data.</text>
</comment>
<feature type="domain" description="Immunoglobulin V-set" evidence="12">
    <location>
        <begin position="280"/>
        <end position="374"/>
    </location>
</feature>
<dbReference type="Gene3D" id="2.60.40.10">
    <property type="entry name" value="Immunoglobulins"/>
    <property type="match status" value="2"/>
</dbReference>
<feature type="transmembrane region" description="Helical" evidence="11">
    <location>
        <begin position="400"/>
        <end position="422"/>
    </location>
</feature>
<evidence type="ECO:0000259" key="12">
    <source>
        <dbReference type="Pfam" id="PF07686"/>
    </source>
</evidence>